<protein>
    <recommendedName>
        <fullName evidence="7">Ureidoglycolate hydrolase</fullName>
    </recommendedName>
</protein>
<dbReference type="GO" id="GO:0006144">
    <property type="term" value="P:purine nucleobase metabolic process"/>
    <property type="evidence" value="ECO:0007669"/>
    <property type="project" value="UniProtKB-KW"/>
</dbReference>
<dbReference type="GO" id="GO:0004848">
    <property type="term" value="F:ureidoglycolate hydrolase activity"/>
    <property type="evidence" value="ECO:0007669"/>
    <property type="project" value="InterPro"/>
</dbReference>
<dbReference type="Pfam" id="PF04115">
    <property type="entry name" value="Ureidogly_lyase"/>
    <property type="match status" value="1"/>
</dbReference>
<dbReference type="PANTHER" id="PTHR21221:SF1">
    <property type="entry name" value="UREIDOGLYCOLATE LYASE"/>
    <property type="match status" value="1"/>
</dbReference>
<dbReference type="SUPFAM" id="SSF51182">
    <property type="entry name" value="RmlC-like cupins"/>
    <property type="match status" value="1"/>
</dbReference>
<dbReference type="InterPro" id="IPR007247">
    <property type="entry name" value="Ureidogly_lyase"/>
</dbReference>
<evidence type="ECO:0000256" key="3">
    <source>
        <dbReference type="ARBA" id="ARBA00023239"/>
    </source>
</evidence>
<keyword evidence="3" id="KW-0456">Lyase</keyword>
<evidence type="ECO:0008006" key="7">
    <source>
        <dbReference type="Google" id="ProtNLM"/>
    </source>
</evidence>
<proteinExistence type="predicted"/>
<accession>A0A261VFD7</accession>
<dbReference type="InterPro" id="IPR011051">
    <property type="entry name" value="RmlC_Cupin_sf"/>
</dbReference>
<name>A0A261VFD7_9BORD</name>
<evidence type="ECO:0000256" key="2">
    <source>
        <dbReference type="ARBA" id="ARBA00022631"/>
    </source>
</evidence>
<comment type="subunit">
    <text evidence="1">Homodimer.</text>
</comment>
<organism evidence="5 6">
    <name type="scientific">Bordetella genomosp. 2</name>
    <dbReference type="NCBI Taxonomy" id="1983456"/>
    <lineage>
        <taxon>Bacteria</taxon>
        <taxon>Pseudomonadati</taxon>
        <taxon>Pseudomonadota</taxon>
        <taxon>Betaproteobacteria</taxon>
        <taxon>Burkholderiales</taxon>
        <taxon>Alcaligenaceae</taxon>
        <taxon>Bordetella</taxon>
    </lineage>
</organism>
<evidence type="ECO:0000256" key="1">
    <source>
        <dbReference type="ARBA" id="ARBA00011738"/>
    </source>
</evidence>
<dbReference type="RefSeq" id="WP_094807875.1">
    <property type="nucleotide sequence ID" value="NZ_NEVT01000008.1"/>
</dbReference>
<dbReference type="GO" id="GO:0000256">
    <property type="term" value="P:allantoin catabolic process"/>
    <property type="evidence" value="ECO:0007669"/>
    <property type="project" value="InterPro"/>
</dbReference>
<dbReference type="AlphaFoldDB" id="A0A261VFD7"/>
<keyword evidence="6" id="KW-1185">Reference proteome</keyword>
<dbReference type="PANTHER" id="PTHR21221">
    <property type="entry name" value="UREIDOGLYCOLATE HYDROLASE"/>
    <property type="match status" value="1"/>
</dbReference>
<evidence type="ECO:0000313" key="6">
    <source>
        <dbReference type="Proteomes" id="UP000215633"/>
    </source>
</evidence>
<comment type="catalytic activity">
    <reaction evidence="4">
        <text>(S)-ureidoglycolate = urea + glyoxylate</text>
        <dbReference type="Rhea" id="RHEA:11304"/>
        <dbReference type="ChEBI" id="CHEBI:16199"/>
        <dbReference type="ChEBI" id="CHEBI:36655"/>
        <dbReference type="ChEBI" id="CHEBI:57296"/>
        <dbReference type="EC" id="4.3.2.3"/>
    </reaction>
</comment>
<dbReference type="EMBL" id="NEVT01000008">
    <property type="protein sequence ID" value="OZI72856.1"/>
    <property type="molecule type" value="Genomic_DNA"/>
</dbReference>
<dbReference type="PIRSF" id="PIRSF017306">
    <property type="entry name" value="Ureidogly_hydro"/>
    <property type="match status" value="1"/>
</dbReference>
<dbReference type="Gene3D" id="2.60.120.480">
    <property type="entry name" value="Ureidoglycolate hydrolase"/>
    <property type="match status" value="1"/>
</dbReference>
<dbReference type="Proteomes" id="UP000215633">
    <property type="component" value="Unassembled WGS sequence"/>
</dbReference>
<gene>
    <name evidence="5" type="ORF">CAL24_20765</name>
</gene>
<evidence type="ECO:0000256" key="4">
    <source>
        <dbReference type="ARBA" id="ARBA00047684"/>
    </source>
</evidence>
<sequence>MQISSPPAAVRAVPLTQEAFAPYGDVLEHAGPARRRYVSTPYSMAAGGLQHKMWISRVEQPLASPVGVTALERHVRSAQTFIPLTHSPYLVIVAPSLPDGLPDLARLQAFVASGRQGVSYAPGVWHHGLSAMRGGAEFVVTMAVAGDGGDDEFWPLPAPVHVTMPATLPEGA</sequence>
<dbReference type="GO" id="GO:0050385">
    <property type="term" value="F:ureidoglycolate lyase activity"/>
    <property type="evidence" value="ECO:0007669"/>
    <property type="project" value="UniProtKB-EC"/>
</dbReference>
<evidence type="ECO:0000313" key="5">
    <source>
        <dbReference type="EMBL" id="OZI72856.1"/>
    </source>
</evidence>
<dbReference type="CDD" id="cd20298">
    <property type="entry name" value="cupin_UAH"/>
    <property type="match status" value="1"/>
</dbReference>
<comment type="caution">
    <text evidence="5">The sequence shown here is derived from an EMBL/GenBank/DDBJ whole genome shotgun (WGS) entry which is preliminary data.</text>
</comment>
<reference evidence="6" key="1">
    <citation type="submission" date="2017-05" db="EMBL/GenBank/DDBJ databases">
        <title>Complete and WGS of Bordetella genogroups.</title>
        <authorList>
            <person name="Spilker T."/>
            <person name="Lipuma J."/>
        </authorList>
    </citation>
    <scope>NUCLEOTIDE SEQUENCE [LARGE SCALE GENOMIC DNA]</scope>
    <source>
        <strain evidence="6">AU8256</strain>
    </source>
</reference>
<dbReference type="InterPro" id="IPR047233">
    <property type="entry name" value="UAH_cupin"/>
</dbReference>
<keyword evidence="2" id="KW-0659">Purine metabolism</keyword>
<dbReference type="InterPro" id="IPR024060">
    <property type="entry name" value="Ureidoglycolate_lyase_dom_sf"/>
</dbReference>